<organism evidence="9 10">
    <name type="scientific">Morchella conica CCBAS932</name>
    <dbReference type="NCBI Taxonomy" id="1392247"/>
    <lineage>
        <taxon>Eukaryota</taxon>
        <taxon>Fungi</taxon>
        <taxon>Dikarya</taxon>
        <taxon>Ascomycota</taxon>
        <taxon>Pezizomycotina</taxon>
        <taxon>Pezizomycetes</taxon>
        <taxon>Pezizales</taxon>
        <taxon>Morchellaceae</taxon>
        <taxon>Morchella</taxon>
    </lineage>
</organism>
<dbReference type="InterPro" id="IPR045124">
    <property type="entry name" value="Su(sable)-like"/>
</dbReference>
<dbReference type="SMART" id="SM00356">
    <property type="entry name" value="ZnF_C3H1"/>
    <property type="match status" value="2"/>
</dbReference>
<feature type="compositionally biased region" description="Polar residues" evidence="6">
    <location>
        <begin position="317"/>
        <end position="329"/>
    </location>
</feature>
<dbReference type="InterPro" id="IPR036855">
    <property type="entry name" value="Znf_CCCH_sf"/>
</dbReference>
<evidence type="ECO:0000256" key="6">
    <source>
        <dbReference type="SAM" id="MobiDB-lite"/>
    </source>
</evidence>
<dbReference type="EMBL" id="ML119145">
    <property type="protein sequence ID" value="RPB10175.1"/>
    <property type="molecule type" value="Genomic_DNA"/>
</dbReference>
<evidence type="ECO:0000256" key="4">
    <source>
        <dbReference type="ARBA" id="ARBA00022833"/>
    </source>
</evidence>
<dbReference type="GO" id="GO:0005634">
    <property type="term" value="C:nucleus"/>
    <property type="evidence" value="ECO:0007669"/>
    <property type="project" value="TreeGrafter"/>
</dbReference>
<dbReference type="Proteomes" id="UP000277580">
    <property type="component" value="Unassembled WGS sequence"/>
</dbReference>
<feature type="domain" description="Smr" evidence="8">
    <location>
        <begin position="574"/>
        <end position="655"/>
    </location>
</feature>
<dbReference type="InterPro" id="IPR002625">
    <property type="entry name" value="Smr_dom"/>
</dbReference>
<dbReference type="InParanoid" id="A0A3N4KWK7"/>
<evidence type="ECO:0000256" key="2">
    <source>
        <dbReference type="ARBA" id="ARBA00022737"/>
    </source>
</evidence>
<reference evidence="9 10" key="1">
    <citation type="journal article" date="2018" name="Nat. Ecol. Evol.">
        <title>Pezizomycetes genomes reveal the molecular basis of ectomycorrhizal truffle lifestyle.</title>
        <authorList>
            <person name="Murat C."/>
            <person name="Payen T."/>
            <person name="Noel B."/>
            <person name="Kuo A."/>
            <person name="Morin E."/>
            <person name="Chen J."/>
            <person name="Kohler A."/>
            <person name="Krizsan K."/>
            <person name="Balestrini R."/>
            <person name="Da Silva C."/>
            <person name="Montanini B."/>
            <person name="Hainaut M."/>
            <person name="Levati E."/>
            <person name="Barry K.W."/>
            <person name="Belfiori B."/>
            <person name="Cichocki N."/>
            <person name="Clum A."/>
            <person name="Dockter R.B."/>
            <person name="Fauchery L."/>
            <person name="Guy J."/>
            <person name="Iotti M."/>
            <person name="Le Tacon F."/>
            <person name="Lindquist E.A."/>
            <person name="Lipzen A."/>
            <person name="Malagnac F."/>
            <person name="Mello A."/>
            <person name="Molinier V."/>
            <person name="Miyauchi S."/>
            <person name="Poulain J."/>
            <person name="Riccioni C."/>
            <person name="Rubini A."/>
            <person name="Sitrit Y."/>
            <person name="Splivallo R."/>
            <person name="Traeger S."/>
            <person name="Wang M."/>
            <person name="Zifcakova L."/>
            <person name="Wipf D."/>
            <person name="Zambonelli A."/>
            <person name="Paolocci F."/>
            <person name="Nowrousian M."/>
            <person name="Ottonello S."/>
            <person name="Baldrian P."/>
            <person name="Spatafora J.W."/>
            <person name="Henrissat B."/>
            <person name="Nagy L.G."/>
            <person name="Aury J.M."/>
            <person name="Wincker P."/>
            <person name="Grigoriev I.V."/>
            <person name="Bonfante P."/>
            <person name="Martin F.M."/>
        </authorList>
    </citation>
    <scope>NUCLEOTIDE SEQUENCE [LARGE SCALE GENOMIC DNA]</scope>
    <source>
        <strain evidence="9 10">CCBAS932</strain>
    </source>
</reference>
<evidence type="ECO:0008006" key="11">
    <source>
        <dbReference type="Google" id="ProtNLM"/>
    </source>
</evidence>
<dbReference type="Pfam" id="PF08590">
    <property type="entry name" value="DUF1771"/>
    <property type="match status" value="1"/>
</dbReference>
<evidence type="ECO:0000256" key="1">
    <source>
        <dbReference type="ARBA" id="ARBA00022723"/>
    </source>
</evidence>
<dbReference type="SUPFAM" id="SSF160443">
    <property type="entry name" value="SMR domain-like"/>
    <property type="match status" value="1"/>
</dbReference>
<dbReference type="PANTHER" id="PTHR13119">
    <property type="entry name" value="ZINC FINGER CCCH DOMAIN-CONTAINING PROTEI"/>
    <property type="match status" value="1"/>
</dbReference>
<feature type="region of interest" description="Disordered" evidence="6">
    <location>
        <begin position="317"/>
        <end position="480"/>
    </location>
</feature>
<evidence type="ECO:0000256" key="3">
    <source>
        <dbReference type="ARBA" id="ARBA00022771"/>
    </source>
</evidence>
<dbReference type="PROSITE" id="PS50828">
    <property type="entry name" value="SMR"/>
    <property type="match status" value="1"/>
</dbReference>
<dbReference type="InterPro" id="IPR036063">
    <property type="entry name" value="Smr_dom_sf"/>
</dbReference>
<feature type="zinc finger region" description="C3H1-type" evidence="5">
    <location>
        <begin position="283"/>
        <end position="310"/>
    </location>
</feature>
<feature type="region of interest" description="Disordered" evidence="6">
    <location>
        <begin position="684"/>
        <end position="708"/>
    </location>
</feature>
<evidence type="ECO:0000256" key="5">
    <source>
        <dbReference type="PROSITE-ProRule" id="PRU00723"/>
    </source>
</evidence>
<feature type="compositionally biased region" description="Polar residues" evidence="6">
    <location>
        <begin position="466"/>
        <end position="475"/>
    </location>
</feature>
<dbReference type="Gene3D" id="4.10.1000.10">
    <property type="entry name" value="Zinc finger, CCCH-type"/>
    <property type="match status" value="1"/>
</dbReference>
<dbReference type="GO" id="GO:0003723">
    <property type="term" value="F:RNA binding"/>
    <property type="evidence" value="ECO:0007669"/>
    <property type="project" value="InterPro"/>
</dbReference>
<keyword evidence="10" id="KW-1185">Reference proteome</keyword>
<keyword evidence="2" id="KW-0677">Repeat</keyword>
<evidence type="ECO:0000313" key="10">
    <source>
        <dbReference type="Proteomes" id="UP000277580"/>
    </source>
</evidence>
<feature type="domain" description="C3H1-type" evidence="7">
    <location>
        <begin position="258"/>
        <end position="282"/>
    </location>
</feature>
<evidence type="ECO:0000259" key="8">
    <source>
        <dbReference type="PROSITE" id="PS50828"/>
    </source>
</evidence>
<dbReference type="Pfam" id="PF14608">
    <property type="entry name" value="zf-CCCH_2"/>
    <property type="match status" value="2"/>
</dbReference>
<sequence length="708" mass="76338">MISDELLEECIAILQDSSLLEEDQTERVSLLIASKTDLTGTALDNETLDVLWRHREKTSPATSPPIRHSHTIVRRASPAPWHYGRVGTPTPSLGSTPPMAPPGFSPSFMGKSSPFPSPRPSPRLAYSSPLIPHSPNLNNYEPVFTTDTGIPPEMYGDFGSDTVAWLVGDDNTMGYGGRGVLQENMSPHDMLRSVLGEGRSDEEIEQALELCGYDLSATLTMLMEQQQGNLGGGGLSPEGATIIGKSTTPAPMIRPVTPRNGVVCRFFLSTGQCLRADCRFSHDLGTTICKYWLMGSCLAGDTCIFSHDPTMSVSKMTLDGNSRSSTPAPQLQFHDPASFPSLTSEQWGQMGNGGQSIVGPPPGFKLPISRPNSRQQFREREQQNFTPVPAVDDNEAFPSLSSSAKASGHGKKRRNNRNENNIPTGPSSLADVVRMTPSPSPHSNRNSTTSSGASSNRWSGAGGGSPSSKRTSRVSASHIPAPQQIPWLETGASLNRSYLKHRKEAISHGVLRAKYLQLANSAWQRNDAKSAKEHSRKANNENMAMMKAHKEASKAIYEERNKETARAGGAELFVDLHGLLPDEAVKYLEDILVEHQTSTRPLYAIIGTGHHSKGGKDKLGKTLRAFLDEWKYAYREFSASGDRNAQGGILGIDPSSFDKSLLNPPVDGEAVIAAEVATVVIGSGAGNGNGVGEKKKEPPKGPNGGRKK</sequence>
<proteinExistence type="predicted"/>
<feature type="compositionally biased region" description="Polar residues" evidence="6">
    <location>
        <begin position="441"/>
        <end position="458"/>
    </location>
</feature>
<feature type="zinc finger region" description="C3H1-type" evidence="5">
    <location>
        <begin position="258"/>
        <end position="282"/>
    </location>
</feature>
<dbReference type="GO" id="GO:0045892">
    <property type="term" value="P:negative regulation of DNA-templated transcription"/>
    <property type="evidence" value="ECO:0007669"/>
    <property type="project" value="InterPro"/>
</dbReference>
<dbReference type="GO" id="GO:0008270">
    <property type="term" value="F:zinc ion binding"/>
    <property type="evidence" value="ECO:0007669"/>
    <property type="project" value="UniProtKB-KW"/>
</dbReference>
<keyword evidence="1 5" id="KW-0479">Metal-binding</keyword>
<accession>A0A3N4KWK7</accession>
<dbReference type="InterPro" id="IPR000571">
    <property type="entry name" value="Znf_CCCH"/>
</dbReference>
<dbReference type="PROSITE" id="PS50103">
    <property type="entry name" value="ZF_C3H1"/>
    <property type="match status" value="2"/>
</dbReference>
<evidence type="ECO:0000259" key="7">
    <source>
        <dbReference type="PROSITE" id="PS50103"/>
    </source>
</evidence>
<dbReference type="OrthoDB" id="3247158at2759"/>
<dbReference type="SUPFAM" id="SSF90229">
    <property type="entry name" value="CCCH zinc finger"/>
    <property type="match status" value="1"/>
</dbReference>
<keyword evidence="3 5" id="KW-0863">Zinc-finger</keyword>
<feature type="domain" description="C3H1-type" evidence="7">
    <location>
        <begin position="283"/>
        <end position="310"/>
    </location>
</feature>
<name>A0A3N4KWK7_9PEZI</name>
<dbReference type="STRING" id="1392247.A0A3N4KWK7"/>
<gene>
    <name evidence="9" type="ORF">P167DRAFT_537879</name>
</gene>
<dbReference type="PANTHER" id="PTHR13119:SF12">
    <property type="entry name" value="PROTEIN SUPPRESSOR OF SABLE"/>
    <property type="match status" value="1"/>
</dbReference>
<dbReference type="InterPro" id="IPR013899">
    <property type="entry name" value="DUF1771"/>
</dbReference>
<protein>
    <recommendedName>
        <fullName evidence="11">DUF1771-domain-containing protein</fullName>
    </recommendedName>
</protein>
<dbReference type="SMART" id="SM01162">
    <property type="entry name" value="DUF1771"/>
    <property type="match status" value="1"/>
</dbReference>
<evidence type="ECO:0000313" key="9">
    <source>
        <dbReference type="EMBL" id="RPB10175.1"/>
    </source>
</evidence>
<feature type="compositionally biased region" description="Polar residues" evidence="6">
    <location>
        <begin position="340"/>
        <end position="349"/>
    </location>
</feature>
<dbReference type="Gene3D" id="3.30.1370.110">
    <property type="match status" value="1"/>
</dbReference>
<dbReference type="AlphaFoldDB" id="A0A3N4KWK7"/>
<keyword evidence="4 5" id="KW-0862">Zinc</keyword>